<feature type="domain" description="EF-hand" evidence="5">
    <location>
        <begin position="654"/>
        <end position="689"/>
    </location>
</feature>
<dbReference type="PANTHER" id="PTHR23050">
    <property type="entry name" value="CALCIUM BINDING PROTEIN"/>
    <property type="match status" value="1"/>
</dbReference>
<feature type="domain" description="EF-hand" evidence="5">
    <location>
        <begin position="748"/>
        <end position="783"/>
    </location>
</feature>
<dbReference type="SMART" id="SM00456">
    <property type="entry name" value="WW"/>
    <property type="match status" value="4"/>
</dbReference>
<dbReference type="SMART" id="SM00248">
    <property type="entry name" value="ANK"/>
    <property type="match status" value="7"/>
</dbReference>
<evidence type="ECO:0000256" key="1">
    <source>
        <dbReference type="ARBA" id="ARBA00022737"/>
    </source>
</evidence>
<dbReference type="Gene3D" id="1.10.238.10">
    <property type="entry name" value="EF-hand"/>
    <property type="match status" value="4"/>
</dbReference>
<feature type="domain" description="EF-hand" evidence="5">
    <location>
        <begin position="271"/>
        <end position="306"/>
    </location>
</feature>
<proteinExistence type="predicted"/>
<keyword evidence="2" id="KW-0106">Calcium</keyword>
<dbReference type="Gene3D" id="2.20.70.10">
    <property type="match status" value="2"/>
</dbReference>
<protein>
    <submittedName>
        <fullName evidence="6">Uncharacterized protein</fullName>
    </submittedName>
</protein>
<dbReference type="InterPro" id="IPR036770">
    <property type="entry name" value="Ankyrin_rpt-contain_sf"/>
</dbReference>
<evidence type="ECO:0000259" key="5">
    <source>
        <dbReference type="PROSITE" id="PS50222"/>
    </source>
</evidence>
<dbReference type="PROSITE" id="PS50096">
    <property type="entry name" value="IQ"/>
    <property type="match status" value="1"/>
</dbReference>
<reference evidence="6" key="1">
    <citation type="submission" date="2013-12" db="EMBL/GenBank/DDBJ databases">
        <title>The Genome Sequence of Aphanomyces astaci APO3.</title>
        <authorList>
            <consortium name="The Broad Institute Genomics Platform"/>
            <person name="Russ C."/>
            <person name="Tyler B."/>
            <person name="van West P."/>
            <person name="Dieguez-Uribeondo J."/>
            <person name="Young S.K."/>
            <person name="Zeng Q."/>
            <person name="Gargeya S."/>
            <person name="Fitzgerald M."/>
            <person name="Abouelleil A."/>
            <person name="Alvarado L."/>
            <person name="Chapman S.B."/>
            <person name="Gainer-Dewar J."/>
            <person name="Goldberg J."/>
            <person name="Griggs A."/>
            <person name="Gujja S."/>
            <person name="Hansen M."/>
            <person name="Howarth C."/>
            <person name="Imamovic A."/>
            <person name="Ireland A."/>
            <person name="Larimer J."/>
            <person name="McCowan C."/>
            <person name="Murphy C."/>
            <person name="Pearson M."/>
            <person name="Poon T.W."/>
            <person name="Priest M."/>
            <person name="Roberts A."/>
            <person name="Saif S."/>
            <person name="Shea T."/>
            <person name="Sykes S."/>
            <person name="Wortman J."/>
            <person name="Nusbaum C."/>
            <person name="Birren B."/>
        </authorList>
    </citation>
    <scope>NUCLEOTIDE SEQUENCE [LARGE SCALE GENOMIC DNA]</scope>
    <source>
        <strain evidence="6">APO3</strain>
    </source>
</reference>
<feature type="domain" description="EF-hand" evidence="5">
    <location>
        <begin position="443"/>
        <end position="478"/>
    </location>
</feature>
<feature type="domain" description="WW" evidence="4">
    <location>
        <begin position="579"/>
        <end position="612"/>
    </location>
</feature>
<dbReference type="RefSeq" id="XP_009843473.1">
    <property type="nucleotide sequence ID" value="XM_009845171.1"/>
</dbReference>
<dbReference type="PROSITE" id="PS00018">
    <property type="entry name" value="EF_HAND_1"/>
    <property type="match status" value="7"/>
</dbReference>
<dbReference type="InterPro" id="IPR002110">
    <property type="entry name" value="Ankyrin_rpt"/>
</dbReference>
<dbReference type="InterPro" id="IPR018247">
    <property type="entry name" value="EF_Hand_1_Ca_BS"/>
</dbReference>
<feature type="domain" description="EF-hand" evidence="5">
    <location>
        <begin position="712"/>
        <end position="747"/>
    </location>
</feature>
<keyword evidence="3" id="KW-0040">ANK repeat</keyword>
<dbReference type="SUPFAM" id="SSF47473">
    <property type="entry name" value="EF-hand"/>
    <property type="match status" value="3"/>
</dbReference>
<dbReference type="STRING" id="112090.W4FK68"/>
<dbReference type="InterPro" id="IPR050145">
    <property type="entry name" value="Centrin_CML-like"/>
</dbReference>
<dbReference type="OrthoDB" id="66458at2759"/>
<evidence type="ECO:0000256" key="2">
    <source>
        <dbReference type="ARBA" id="ARBA00022837"/>
    </source>
</evidence>
<dbReference type="SUPFAM" id="SSF48403">
    <property type="entry name" value="Ankyrin repeat"/>
    <property type="match status" value="1"/>
</dbReference>
<feature type="repeat" description="ANK" evidence="3">
    <location>
        <begin position="1380"/>
        <end position="1402"/>
    </location>
</feature>
<dbReference type="Pfam" id="PF13499">
    <property type="entry name" value="EF-hand_7"/>
    <property type="match status" value="3"/>
</dbReference>
<dbReference type="InterPro" id="IPR001202">
    <property type="entry name" value="WW_dom"/>
</dbReference>
<dbReference type="SUPFAM" id="SSF51045">
    <property type="entry name" value="WW domain"/>
    <property type="match status" value="2"/>
</dbReference>
<dbReference type="InterPro" id="IPR036020">
    <property type="entry name" value="WW_dom_sf"/>
</dbReference>
<dbReference type="InterPro" id="IPR002048">
    <property type="entry name" value="EF_hand_dom"/>
</dbReference>
<gene>
    <name evidence="6" type="ORF">H257_16647</name>
</gene>
<dbReference type="Gene3D" id="1.25.40.20">
    <property type="entry name" value="Ankyrin repeat-containing domain"/>
    <property type="match status" value="2"/>
</dbReference>
<dbReference type="PROSITE" id="PS50088">
    <property type="entry name" value="ANK_REPEAT"/>
    <property type="match status" value="1"/>
</dbReference>
<dbReference type="PROSITE" id="PS50222">
    <property type="entry name" value="EF_HAND_2"/>
    <property type="match status" value="8"/>
</dbReference>
<sequence length="1604" mass="180082">MSVEDPWHGAIWDAASAIFQELNPENPSMVDLTELETLCMRMGVRLAAHDLTQGMYDLDTTGAMVIPLDVFCLWWLRRLRSEEAAAAALAIEAAAATGPPATHVWETVVDGAARYYYDHVSGETKWDLHEFVAAARSYFASLKDESTDDRALLTLFAKHDLSSRGKLDADEWRGLLLGLGLPGTLLSMADVAGQANDVTYEHLHRWWHANVPQKSRERMADWTEWWRLVDETHIVTFWNERTTVRQWYPPSIPTALVTLLQAEGFVQTPTSLDEAFAQWFQALDVDGDGALNATEFTSMLALLGHTNVADKDVRVAMTDCTFKYWGDITPSVESLVGYDAIVMWWRQCYAKGVLGDWEEVATIDEVDGRARMYYYNWKTQVTQWEPPVVTGQLQTLLDQFSADPTVSTNERIRRLFVQYDTDETGALDASELERICAALGHRLDGPALDSMMRVLDTSGDGVVSLEEFQAWWHSKLHVDHQFQVAVEQRSRADDIRAIVATYLKRSIHDSTPFESNVVPRLVQLLGRTCRGAPLLRALHEMDADGTRLIDVSTFISWYLKYDKACGEAETKAREAQHAQEAMDVWVETVQDNGTRVYVNSRTNETMWEKPGIQQHMDAMGKDLKAIFRQFDKDGSGSIDAVELQALLGKLGQPVDGDQMQHVMKAMDTSGDGVVTLDELTTWWVCMQRRVIGTANAAVLKDQVMDYHQMSKDAVKALRGLFHQFDTDHSGSIDTHELKHLLHRLGYNPSEAERKKLLDAIDTSGDGSINVDEFIAWWVTVHRTREIQSKAAQDGHLLASIQAASAAAAESATSASKAAATRFDLPDLSVTNFRNKLVDLRYNWSKGPPLELPVPEPDAPVDFGGPRLFGTADISHTHPSIVAVMRLLIDDVVLITPLLLPDAAQRIQKMYRSKLARKKLIQTLNDRFVHHHDPTTGASYYMNRLTKEIRFTKPLLLGHHEIQSPRSRLREKHVHQAMTFRRKWMVSIMQANALSTTNQQQHLHHLSSSPTFRTAAFYVLWDISINALIYIYAYMVNYYRYQVLCNIKARWKLGVWPALAAKEYTLAQLVVRHYPRQLKKPGPWGDLPLHFAMRHRLSMAVITTFLKGNVDVVTMTNASGHTPLHLACRDYPSMEVVSILLGAPHGTLACSRGCPGTLQTPLHVGIRHHAPLAVLALLLDADESVLFQRNQARNTPFHEALTANSRSDQLDILKLCVLYDTSPSNSSSLAAMPAFESAWPLHIALQHNPSDLIVRYVLDLAPQALVVPFRQLLPLFLTMKHRRSEALIMHFAQQTVVAIHPPMTICTSKQFNPVHYALLYGFSPGLVLFLLTLCPEWASQANHMGDFPLHIAVASTSPSDLNVLKKLLLLDPAPARLPNVAGRLPLHLAVERGDVDAVKKLLQVCPWSLLDKITGTPYDALLLTAKATTTTSNNESIVDALLVPPKLAPKRPKGTVLGLSPYYVAATSRSSSSVSCFDKLHVLDTCTSDDLYEMARKKMRQAFHKPTDQWDLPKILRLMALNPLDAAIQTRSLLAINGIVRSFDESSRETCLETLDIVRTLQHTMYDFTTNPRIQLLGQKCLNHLLPTAFAKAKYQSRIDPLYKF</sequence>
<dbReference type="PROSITE" id="PS50020">
    <property type="entry name" value="WW_DOMAIN_2"/>
    <property type="match status" value="2"/>
</dbReference>
<dbReference type="CDD" id="cd00051">
    <property type="entry name" value="EFh"/>
    <property type="match status" value="1"/>
</dbReference>
<dbReference type="Pfam" id="PF13202">
    <property type="entry name" value="EF-hand_5"/>
    <property type="match status" value="1"/>
</dbReference>
<feature type="domain" description="EF-hand" evidence="5">
    <location>
        <begin position="147"/>
        <end position="182"/>
    </location>
</feature>
<dbReference type="PROSITE" id="PS50297">
    <property type="entry name" value="ANK_REP_REGION"/>
    <property type="match status" value="1"/>
</dbReference>
<feature type="domain" description="EF-hand" evidence="5">
    <location>
        <begin position="407"/>
        <end position="442"/>
    </location>
</feature>
<dbReference type="GeneID" id="20818643"/>
<evidence type="ECO:0000259" key="4">
    <source>
        <dbReference type="PROSITE" id="PS50020"/>
    </source>
</evidence>
<evidence type="ECO:0000313" key="6">
    <source>
        <dbReference type="EMBL" id="ETV67103.1"/>
    </source>
</evidence>
<name>W4FK68_APHAT</name>
<dbReference type="SMART" id="SM00054">
    <property type="entry name" value="EFh"/>
    <property type="match status" value="8"/>
</dbReference>
<dbReference type="EMBL" id="KI913202">
    <property type="protein sequence ID" value="ETV67103.1"/>
    <property type="molecule type" value="Genomic_DNA"/>
</dbReference>
<accession>W4FK68</accession>
<evidence type="ECO:0000256" key="3">
    <source>
        <dbReference type="PROSITE-ProRule" id="PRU00023"/>
    </source>
</evidence>
<dbReference type="InterPro" id="IPR011992">
    <property type="entry name" value="EF-hand-dom_pair"/>
</dbReference>
<organism evidence="6">
    <name type="scientific">Aphanomyces astaci</name>
    <name type="common">Crayfish plague agent</name>
    <dbReference type="NCBI Taxonomy" id="112090"/>
    <lineage>
        <taxon>Eukaryota</taxon>
        <taxon>Sar</taxon>
        <taxon>Stramenopiles</taxon>
        <taxon>Oomycota</taxon>
        <taxon>Saprolegniomycetes</taxon>
        <taxon>Saprolegniales</taxon>
        <taxon>Verrucalvaceae</taxon>
        <taxon>Aphanomyces</taxon>
    </lineage>
</organism>
<feature type="domain" description="WW" evidence="4">
    <location>
        <begin position="351"/>
        <end position="389"/>
    </location>
</feature>
<feature type="domain" description="EF-hand" evidence="5">
    <location>
        <begin position="618"/>
        <end position="653"/>
    </location>
</feature>
<dbReference type="Pfam" id="PF00023">
    <property type="entry name" value="Ank"/>
    <property type="match status" value="2"/>
</dbReference>
<dbReference type="VEuPathDB" id="FungiDB:H257_16647"/>
<dbReference type="CDD" id="cd00201">
    <property type="entry name" value="WW"/>
    <property type="match status" value="1"/>
</dbReference>
<keyword evidence="1" id="KW-0677">Repeat</keyword>
<dbReference type="GO" id="GO:0005509">
    <property type="term" value="F:calcium ion binding"/>
    <property type="evidence" value="ECO:0007669"/>
    <property type="project" value="InterPro"/>
</dbReference>